<keyword evidence="2" id="KW-0444">Lipid biosynthesis</keyword>
<accession>A0A9D2AA53</accession>
<feature type="domain" description="Acyl-ACP thioesterase N-terminal hotdog" evidence="8">
    <location>
        <begin position="3"/>
        <end position="132"/>
    </location>
</feature>
<dbReference type="Pfam" id="PF20791">
    <property type="entry name" value="Acyl-ACP_TE_C"/>
    <property type="match status" value="1"/>
</dbReference>
<name>A0A9D2AA53_9LACO</name>
<dbReference type="InterPro" id="IPR002864">
    <property type="entry name" value="Acyl-ACP_thioesterase_NHD"/>
</dbReference>
<dbReference type="Proteomes" id="UP000823963">
    <property type="component" value="Unassembled WGS sequence"/>
</dbReference>
<dbReference type="PANTHER" id="PTHR31727:SF6">
    <property type="entry name" value="OLEOYL-ACYL CARRIER PROTEIN THIOESTERASE 1, CHLOROPLASTIC"/>
    <property type="match status" value="1"/>
</dbReference>
<evidence type="ECO:0000313" key="11">
    <source>
        <dbReference type="Proteomes" id="UP000823963"/>
    </source>
</evidence>
<organism evidence="10 11">
    <name type="scientific">Candidatus Ligilactobacillus excrementigallinarum</name>
    <dbReference type="NCBI Taxonomy" id="2838641"/>
    <lineage>
        <taxon>Bacteria</taxon>
        <taxon>Bacillati</taxon>
        <taxon>Bacillota</taxon>
        <taxon>Bacilli</taxon>
        <taxon>Lactobacillales</taxon>
        <taxon>Lactobacillaceae</taxon>
        <taxon>Ligilactobacillus</taxon>
    </lineage>
</organism>
<reference evidence="10" key="2">
    <citation type="submission" date="2021-04" db="EMBL/GenBank/DDBJ databases">
        <authorList>
            <person name="Gilroy R."/>
        </authorList>
    </citation>
    <scope>NUCLEOTIDE SEQUENCE</scope>
    <source>
        <strain evidence="10">6627</strain>
    </source>
</reference>
<dbReference type="GO" id="GO:0016297">
    <property type="term" value="F:fatty acyl-[ACP] hydrolase activity"/>
    <property type="evidence" value="ECO:0007669"/>
    <property type="project" value="InterPro"/>
</dbReference>
<dbReference type="Gene3D" id="3.10.129.10">
    <property type="entry name" value="Hotdog Thioesterase"/>
    <property type="match status" value="1"/>
</dbReference>
<dbReference type="EMBL" id="DXFP01000010">
    <property type="protein sequence ID" value="HIX01407.1"/>
    <property type="molecule type" value="Genomic_DNA"/>
</dbReference>
<keyword evidence="4" id="KW-0276">Fatty acid metabolism</keyword>
<keyword evidence="3" id="KW-0378">Hydrolase</keyword>
<evidence type="ECO:0000256" key="5">
    <source>
        <dbReference type="ARBA" id="ARBA00022946"/>
    </source>
</evidence>
<gene>
    <name evidence="10" type="ORF">H9861_01455</name>
</gene>
<evidence type="ECO:0000256" key="2">
    <source>
        <dbReference type="ARBA" id="ARBA00022516"/>
    </source>
</evidence>
<evidence type="ECO:0000256" key="1">
    <source>
        <dbReference type="ARBA" id="ARBA00006500"/>
    </source>
</evidence>
<evidence type="ECO:0000259" key="9">
    <source>
        <dbReference type="Pfam" id="PF20791"/>
    </source>
</evidence>
<dbReference type="InterPro" id="IPR029069">
    <property type="entry name" value="HotDog_dom_sf"/>
</dbReference>
<evidence type="ECO:0000256" key="3">
    <source>
        <dbReference type="ARBA" id="ARBA00022801"/>
    </source>
</evidence>
<evidence type="ECO:0000313" key="10">
    <source>
        <dbReference type="EMBL" id="HIX01407.1"/>
    </source>
</evidence>
<feature type="domain" description="Acyl-ACP thioesterase-like C-terminal" evidence="9">
    <location>
        <begin position="153"/>
        <end position="243"/>
    </location>
</feature>
<sequence>MSGKKYTEEHQVVYYETNVTGRLNIGNLVDLCMLVSTIQSEKLGVSTEKLDEMGYGWIVTQNLIDVTRLPKEHEKIKITTVAKSYNRYFCYRDFYMHDENNQEIVHMHTVFALMDKKQRKIARIKDEIIGPYEGEYTTKLERLANPRAVEKVDYDKRYRVRFMDIDSNQHVNNIHYFDWMLDTLPEEFLKTHEVQHFNIVYKNEVRYGEVVDSKTEFLQDENVSLHQITVGDKLSCVAEVKWQPLK</sequence>
<dbReference type="InterPro" id="IPR045023">
    <property type="entry name" value="FATA/B"/>
</dbReference>
<dbReference type="AlphaFoldDB" id="A0A9D2AA53"/>
<keyword evidence="6" id="KW-0443">Lipid metabolism</keyword>
<evidence type="ECO:0000259" key="8">
    <source>
        <dbReference type="Pfam" id="PF01643"/>
    </source>
</evidence>
<dbReference type="CDD" id="cd00586">
    <property type="entry name" value="4HBT"/>
    <property type="match status" value="2"/>
</dbReference>
<keyword evidence="5" id="KW-0809">Transit peptide</keyword>
<protein>
    <submittedName>
        <fullName evidence="10">Acyl-ACP thioesterase</fullName>
    </submittedName>
</protein>
<dbReference type="PANTHER" id="PTHR31727">
    <property type="entry name" value="OLEOYL-ACYL CARRIER PROTEIN THIOESTERASE 1, CHLOROPLASTIC"/>
    <property type="match status" value="1"/>
</dbReference>
<dbReference type="Pfam" id="PF01643">
    <property type="entry name" value="Acyl-ACP_TE"/>
    <property type="match status" value="1"/>
</dbReference>
<evidence type="ECO:0000256" key="4">
    <source>
        <dbReference type="ARBA" id="ARBA00022832"/>
    </source>
</evidence>
<comment type="caution">
    <text evidence="10">The sequence shown here is derived from an EMBL/GenBank/DDBJ whole genome shotgun (WGS) entry which is preliminary data.</text>
</comment>
<comment type="similarity">
    <text evidence="1">Belongs to the acyl-ACP thioesterase family.</text>
</comment>
<dbReference type="InterPro" id="IPR049427">
    <property type="entry name" value="Acyl-ACP_TE_C"/>
</dbReference>
<dbReference type="GO" id="GO:0000036">
    <property type="term" value="F:acyl carrier activity"/>
    <property type="evidence" value="ECO:0007669"/>
    <property type="project" value="TreeGrafter"/>
</dbReference>
<dbReference type="SUPFAM" id="SSF54637">
    <property type="entry name" value="Thioesterase/thiol ester dehydrase-isomerase"/>
    <property type="match status" value="2"/>
</dbReference>
<evidence type="ECO:0000256" key="7">
    <source>
        <dbReference type="ARBA" id="ARBA00023160"/>
    </source>
</evidence>
<keyword evidence="7" id="KW-0275">Fatty acid biosynthesis</keyword>
<reference evidence="10" key="1">
    <citation type="journal article" date="2021" name="PeerJ">
        <title>Extensive microbial diversity within the chicken gut microbiome revealed by metagenomics and culture.</title>
        <authorList>
            <person name="Gilroy R."/>
            <person name="Ravi A."/>
            <person name="Getino M."/>
            <person name="Pursley I."/>
            <person name="Horton D.L."/>
            <person name="Alikhan N.F."/>
            <person name="Baker D."/>
            <person name="Gharbi K."/>
            <person name="Hall N."/>
            <person name="Watson M."/>
            <person name="Adriaenssens E.M."/>
            <person name="Foster-Nyarko E."/>
            <person name="Jarju S."/>
            <person name="Secka A."/>
            <person name="Antonio M."/>
            <person name="Oren A."/>
            <person name="Chaudhuri R.R."/>
            <person name="La Ragione R."/>
            <person name="Hildebrand F."/>
            <person name="Pallen M.J."/>
        </authorList>
    </citation>
    <scope>NUCLEOTIDE SEQUENCE</scope>
    <source>
        <strain evidence="10">6627</strain>
    </source>
</reference>
<evidence type="ECO:0000256" key="6">
    <source>
        <dbReference type="ARBA" id="ARBA00023098"/>
    </source>
</evidence>
<proteinExistence type="inferred from homology"/>